<evidence type="ECO:0000256" key="2">
    <source>
        <dbReference type="ARBA" id="ARBA00022679"/>
    </source>
</evidence>
<dbReference type="Gene3D" id="3.40.50.2000">
    <property type="entry name" value="Glycogen Phosphorylase B"/>
    <property type="match status" value="1"/>
</dbReference>
<sequence length="104" mass="11126">MELGRDLDIGGQVKYAVELSHALANMSGVCRVDLLTRQISCPEVDWSYGERTAMLSLGAGDADPGEAGESSGAYIIRIPFGPTNKYLQRSSCGLTSRSSLLTEL</sequence>
<accession>A0AAN7GG13</accession>
<keyword evidence="2" id="KW-0808">Transferase</keyword>
<organism evidence="3 4">
    <name type="scientific">Trapa incisa</name>
    <dbReference type="NCBI Taxonomy" id="236973"/>
    <lineage>
        <taxon>Eukaryota</taxon>
        <taxon>Viridiplantae</taxon>
        <taxon>Streptophyta</taxon>
        <taxon>Embryophyta</taxon>
        <taxon>Tracheophyta</taxon>
        <taxon>Spermatophyta</taxon>
        <taxon>Magnoliopsida</taxon>
        <taxon>eudicotyledons</taxon>
        <taxon>Gunneridae</taxon>
        <taxon>Pentapetalae</taxon>
        <taxon>rosids</taxon>
        <taxon>malvids</taxon>
        <taxon>Myrtales</taxon>
        <taxon>Lythraceae</taxon>
        <taxon>Trapa</taxon>
    </lineage>
</organism>
<dbReference type="InterPro" id="IPR044161">
    <property type="entry name" value="SPS"/>
</dbReference>
<reference evidence="3 4" key="1">
    <citation type="journal article" date="2023" name="Hortic Res">
        <title>Pangenome of water caltrop reveals structural variations and asymmetric subgenome divergence after allopolyploidization.</title>
        <authorList>
            <person name="Zhang X."/>
            <person name="Chen Y."/>
            <person name="Wang L."/>
            <person name="Yuan Y."/>
            <person name="Fang M."/>
            <person name="Shi L."/>
            <person name="Lu R."/>
            <person name="Comes H.P."/>
            <person name="Ma Y."/>
            <person name="Chen Y."/>
            <person name="Huang G."/>
            <person name="Zhou Y."/>
            <person name="Zheng Z."/>
            <person name="Qiu Y."/>
        </authorList>
    </citation>
    <scope>NUCLEOTIDE SEQUENCE [LARGE SCALE GENOMIC DNA]</scope>
    <source>
        <tissue evidence="3">Roots</tissue>
    </source>
</reference>
<gene>
    <name evidence="3" type="ORF">SAY87_000907</name>
</gene>
<dbReference type="EMBL" id="JAXIOK010000023">
    <property type="protein sequence ID" value="KAK4742906.1"/>
    <property type="molecule type" value="Genomic_DNA"/>
</dbReference>
<keyword evidence="1" id="KW-0328">Glycosyltransferase</keyword>
<dbReference type="SUPFAM" id="SSF53756">
    <property type="entry name" value="UDP-Glycosyltransferase/glycogen phosphorylase"/>
    <property type="match status" value="1"/>
</dbReference>
<protein>
    <submittedName>
        <fullName evidence="3">Uncharacterized protein</fullName>
    </submittedName>
</protein>
<comment type="caution">
    <text evidence="3">The sequence shown here is derived from an EMBL/GenBank/DDBJ whole genome shotgun (WGS) entry which is preliminary data.</text>
</comment>
<dbReference type="AlphaFoldDB" id="A0AAN7GG13"/>
<evidence type="ECO:0000313" key="3">
    <source>
        <dbReference type="EMBL" id="KAK4742906.1"/>
    </source>
</evidence>
<evidence type="ECO:0000313" key="4">
    <source>
        <dbReference type="Proteomes" id="UP001345219"/>
    </source>
</evidence>
<dbReference type="GO" id="GO:0016757">
    <property type="term" value="F:glycosyltransferase activity"/>
    <property type="evidence" value="ECO:0007669"/>
    <property type="project" value="UniProtKB-KW"/>
</dbReference>
<dbReference type="Proteomes" id="UP001345219">
    <property type="component" value="Chromosome 1"/>
</dbReference>
<dbReference type="PANTHER" id="PTHR46039:SF5">
    <property type="entry name" value="SUCROSE-PHOSPHATE SYNTHASE 3-RELATED"/>
    <property type="match status" value="1"/>
</dbReference>
<name>A0AAN7GG13_9MYRT</name>
<proteinExistence type="predicted"/>
<evidence type="ECO:0000256" key="1">
    <source>
        <dbReference type="ARBA" id="ARBA00022676"/>
    </source>
</evidence>
<dbReference type="PANTHER" id="PTHR46039">
    <property type="entry name" value="SUCROSE-PHOSPHATE SYNTHASE 3-RELATED"/>
    <property type="match status" value="1"/>
</dbReference>
<keyword evidence="4" id="KW-1185">Reference proteome</keyword>